<evidence type="ECO:0000313" key="2">
    <source>
        <dbReference type="EMBL" id="ADQ79277.1"/>
    </source>
</evidence>
<dbReference type="CDD" id="cd00761">
    <property type="entry name" value="Glyco_tranf_GTA_type"/>
    <property type="match status" value="1"/>
</dbReference>
<dbReference type="InterPro" id="IPR050834">
    <property type="entry name" value="Glycosyltransf_2"/>
</dbReference>
<keyword evidence="2" id="KW-0808">Transferase</keyword>
<dbReference type="GO" id="GO:0016740">
    <property type="term" value="F:transferase activity"/>
    <property type="evidence" value="ECO:0007669"/>
    <property type="project" value="UniProtKB-KW"/>
</dbReference>
<evidence type="ECO:0000259" key="1">
    <source>
        <dbReference type="Pfam" id="PF00535"/>
    </source>
</evidence>
<keyword evidence="3" id="KW-1185">Reference proteome</keyword>
<gene>
    <name evidence="2" type="ordered locus">Palpr_1129</name>
</gene>
<dbReference type="InterPro" id="IPR029044">
    <property type="entry name" value="Nucleotide-diphossugar_trans"/>
</dbReference>
<dbReference type="SUPFAM" id="SSF53448">
    <property type="entry name" value="Nucleotide-diphospho-sugar transferases"/>
    <property type="match status" value="1"/>
</dbReference>
<dbReference type="CAZy" id="GT2">
    <property type="family name" value="Glycosyltransferase Family 2"/>
</dbReference>
<protein>
    <submittedName>
        <fullName evidence="2">Glycosyl transferase family 2</fullName>
    </submittedName>
</protein>
<dbReference type="InterPro" id="IPR001173">
    <property type="entry name" value="Glyco_trans_2-like"/>
</dbReference>
<dbReference type="HOGENOM" id="CLU_025996_0_0_10"/>
<dbReference type="RefSeq" id="WP_013444646.1">
    <property type="nucleotide sequence ID" value="NC_014734.1"/>
</dbReference>
<accession>E4T3I3</accession>
<dbReference type="Gene3D" id="3.90.550.10">
    <property type="entry name" value="Spore Coat Polysaccharide Biosynthesis Protein SpsA, Chain A"/>
    <property type="match status" value="1"/>
</dbReference>
<dbReference type="AlphaFoldDB" id="E4T3I3"/>
<organism evidence="2 3">
    <name type="scientific">Paludibacter propionicigenes (strain DSM 17365 / JCM 13257 / WB4)</name>
    <dbReference type="NCBI Taxonomy" id="694427"/>
    <lineage>
        <taxon>Bacteria</taxon>
        <taxon>Pseudomonadati</taxon>
        <taxon>Bacteroidota</taxon>
        <taxon>Bacteroidia</taxon>
        <taxon>Bacteroidales</taxon>
        <taxon>Paludibacteraceae</taxon>
        <taxon>Paludibacter</taxon>
    </lineage>
</organism>
<reference key="1">
    <citation type="submission" date="2010-11" db="EMBL/GenBank/DDBJ databases">
        <title>The complete genome of Paludibacter propionicigenes DSM 17365.</title>
        <authorList>
            <consortium name="US DOE Joint Genome Institute (JGI-PGF)"/>
            <person name="Lucas S."/>
            <person name="Copeland A."/>
            <person name="Lapidus A."/>
            <person name="Bruce D."/>
            <person name="Goodwin L."/>
            <person name="Pitluck S."/>
            <person name="Kyrpides N."/>
            <person name="Mavromatis K."/>
            <person name="Ivanova N."/>
            <person name="Munk A.C."/>
            <person name="Brettin T."/>
            <person name="Detter J.C."/>
            <person name="Han C."/>
            <person name="Tapia R."/>
            <person name="Land M."/>
            <person name="Hauser L."/>
            <person name="Markowitz V."/>
            <person name="Cheng J.-F."/>
            <person name="Hugenholtz P."/>
            <person name="Woyke T."/>
            <person name="Wu D."/>
            <person name="Gronow S."/>
            <person name="Wellnitz S."/>
            <person name="Brambilla E."/>
            <person name="Klenk H.-P."/>
            <person name="Eisen J.A."/>
        </authorList>
    </citation>
    <scope>NUCLEOTIDE SEQUENCE</scope>
    <source>
        <strain>WB4</strain>
    </source>
</reference>
<dbReference type="Pfam" id="PF00535">
    <property type="entry name" value="Glycos_transf_2"/>
    <property type="match status" value="1"/>
</dbReference>
<dbReference type="KEGG" id="ppn:Palpr_1129"/>
<dbReference type="EMBL" id="CP002345">
    <property type="protein sequence ID" value="ADQ79277.1"/>
    <property type="molecule type" value="Genomic_DNA"/>
</dbReference>
<dbReference type="PANTHER" id="PTHR43685">
    <property type="entry name" value="GLYCOSYLTRANSFERASE"/>
    <property type="match status" value="1"/>
</dbReference>
<proteinExistence type="predicted"/>
<dbReference type="eggNOG" id="COG1216">
    <property type="taxonomic scope" value="Bacteria"/>
</dbReference>
<dbReference type="Proteomes" id="UP000008718">
    <property type="component" value="Chromosome"/>
</dbReference>
<dbReference type="PANTHER" id="PTHR43685:SF2">
    <property type="entry name" value="GLYCOSYLTRANSFERASE 2-LIKE DOMAIN-CONTAINING PROTEIN"/>
    <property type="match status" value="1"/>
</dbReference>
<sequence>MFSVIIPLYNKAPYVEKAINSVLSQTYREFELIVVNDGSTDDSLNVVQTFFKSPLGNLGAFSPSLGGWGVLTQSNLGVSIARNNGVKVAQYDYIAFLDADDWWEPTYLEEMKLLIEEFPQAGIYGSGYFLIKNGVKRIAPVGVERTFKKGEINYCRTYSNTLCMPLWTGSTIIRKTIFESEHGFKPTLKLGEDFDLWIRVVQKYPVVILNKPLSNYNQDVELANRAIGEKLYEPYEHMLFTDYGALQSNPEFRYLYEQLALYGLLPYYLTGKNEKEVKLILSGINWKDHAFKYRLYYKILPIVIVQFWMHFLKIGSIVKQKMLT</sequence>
<dbReference type="STRING" id="694427.Palpr_1129"/>
<feature type="domain" description="Glycosyltransferase 2-like" evidence="1">
    <location>
        <begin position="3"/>
        <end position="133"/>
    </location>
</feature>
<name>E4T3I3_PALPW</name>
<evidence type="ECO:0000313" key="3">
    <source>
        <dbReference type="Proteomes" id="UP000008718"/>
    </source>
</evidence>
<reference evidence="2 3" key="2">
    <citation type="journal article" date="2011" name="Stand. Genomic Sci.">
        <title>Complete genome sequence of Paludibacter propionicigenes type strain (WB4).</title>
        <authorList>
            <person name="Gronow S."/>
            <person name="Munk C."/>
            <person name="Lapidus A."/>
            <person name="Nolan M."/>
            <person name="Lucas S."/>
            <person name="Hammon N."/>
            <person name="Deshpande S."/>
            <person name="Cheng J.F."/>
            <person name="Tapia R."/>
            <person name="Han C."/>
            <person name="Goodwin L."/>
            <person name="Pitluck S."/>
            <person name="Liolios K."/>
            <person name="Ivanova N."/>
            <person name="Mavromatis K."/>
            <person name="Mikhailova N."/>
            <person name="Pati A."/>
            <person name="Chen A."/>
            <person name="Palaniappan K."/>
            <person name="Land M."/>
            <person name="Hauser L."/>
            <person name="Chang Y.J."/>
            <person name="Jeffries C.D."/>
            <person name="Brambilla E."/>
            <person name="Rohde M."/>
            <person name="Goker M."/>
            <person name="Detter J.C."/>
            <person name="Woyke T."/>
            <person name="Bristow J."/>
            <person name="Eisen J.A."/>
            <person name="Markowitz V."/>
            <person name="Hugenholtz P."/>
            <person name="Kyrpides N.C."/>
            <person name="Klenk H.P."/>
        </authorList>
    </citation>
    <scope>NUCLEOTIDE SEQUENCE [LARGE SCALE GENOMIC DNA]</scope>
    <source>
        <strain evidence="3">DSM 17365 / JCM 13257 / WB4</strain>
    </source>
</reference>